<organism evidence="1 2">
    <name type="scientific">Sphaerobolus stellatus (strain SS14)</name>
    <dbReference type="NCBI Taxonomy" id="990650"/>
    <lineage>
        <taxon>Eukaryota</taxon>
        <taxon>Fungi</taxon>
        <taxon>Dikarya</taxon>
        <taxon>Basidiomycota</taxon>
        <taxon>Agaricomycotina</taxon>
        <taxon>Agaricomycetes</taxon>
        <taxon>Phallomycetidae</taxon>
        <taxon>Geastrales</taxon>
        <taxon>Sphaerobolaceae</taxon>
        <taxon>Sphaerobolus</taxon>
    </lineage>
</organism>
<feature type="non-terminal residue" evidence="1">
    <location>
        <position position="91"/>
    </location>
</feature>
<evidence type="ECO:0000313" key="2">
    <source>
        <dbReference type="Proteomes" id="UP000054279"/>
    </source>
</evidence>
<accession>A0A0C9UKH3</accession>
<dbReference type="PANTHER" id="PTHR10039:SF16">
    <property type="entry name" value="GPI INOSITOL-DEACYLASE"/>
    <property type="match status" value="1"/>
</dbReference>
<protein>
    <submittedName>
        <fullName evidence="1">Uncharacterized protein</fullName>
    </submittedName>
</protein>
<gene>
    <name evidence="1" type="ORF">M422DRAFT_113808</name>
</gene>
<proteinExistence type="predicted"/>
<dbReference type="EMBL" id="KN837122">
    <property type="protein sequence ID" value="KIJ43593.1"/>
    <property type="molecule type" value="Genomic_DNA"/>
</dbReference>
<name>A0A0C9UKH3_SPHS4</name>
<dbReference type="OrthoDB" id="7464126at2759"/>
<dbReference type="AlphaFoldDB" id="A0A0C9UKH3"/>
<dbReference type="PANTHER" id="PTHR10039">
    <property type="entry name" value="AMELOGENIN"/>
    <property type="match status" value="1"/>
</dbReference>
<dbReference type="HOGENOM" id="CLU_188062_0_0_1"/>
<keyword evidence="2" id="KW-1185">Reference proteome</keyword>
<dbReference type="Proteomes" id="UP000054279">
    <property type="component" value="Unassembled WGS sequence"/>
</dbReference>
<evidence type="ECO:0000313" key="1">
    <source>
        <dbReference type="EMBL" id="KIJ43593.1"/>
    </source>
</evidence>
<sequence>QIVQTLTNKAQGMFRWVECQVESLKKCRRPYDVKKALGSLPKTLDETYERILLTVEEEDRVYVARLFAWVIFTDQPLCLDLLAEAIVFELD</sequence>
<reference evidence="1 2" key="1">
    <citation type="submission" date="2014-06" db="EMBL/GenBank/DDBJ databases">
        <title>Evolutionary Origins and Diversification of the Mycorrhizal Mutualists.</title>
        <authorList>
            <consortium name="DOE Joint Genome Institute"/>
            <consortium name="Mycorrhizal Genomics Consortium"/>
            <person name="Kohler A."/>
            <person name="Kuo A."/>
            <person name="Nagy L.G."/>
            <person name="Floudas D."/>
            <person name="Copeland A."/>
            <person name="Barry K.W."/>
            <person name="Cichocki N."/>
            <person name="Veneault-Fourrey C."/>
            <person name="LaButti K."/>
            <person name="Lindquist E.A."/>
            <person name="Lipzen A."/>
            <person name="Lundell T."/>
            <person name="Morin E."/>
            <person name="Murat C."/>
            <person name="Riley R."/>
            <person name="Ohm R."/>
            <person name="Sun H."/>
            <person name="Tunlid A."/>
            <person name="Henrissat B."/>
            <person name="Grigoriev I.V."/>
            <person name="Hibbett D.S."/>
            <person name="Martin F."/>
        </authorList>
    </citation>
    <scope>NUCLEOTIDE SEQUENCE [LARGE SCALE GENOMIC DNA]</scope>
    <source>
        <strain evidence="1 2">SS14</strain>
    </source>
</reference>
<feature type="non-terminal residue" evidence="1">
    <location>
        <position position="1"/>
    </location>
</feature>